<dbReference type="Proteomes" id="UP001163293">
    <property type="component" value="Chromosome"/>
</dbReference>
<dbReference type="EMBL" id="CP101185">
    <property type="protein sequence ID" value="UYV97244.1"/>
    <property type="molecule type" value="Genomic_DNA"/>
</dbReference>
<evidence type="ECO:0000313" key="5">
    <source>
        <dbReference type="EMBL" id="UYV97244.1"/>
    </source>
</evidence>
<protein>
    <submittedName>
        <fullName evidence="5">GNAT family N-acetyltransferase</fullName>
    </submittedName>
</protein>
<dbReference type="AlphaFoldDB" id="A0AAX3EHH4"/>
<dbReference type="Pfam" id="PF13302">
    <property type="entry name" value="Acetyltransf_3"/>
    <property type="match status" value="1"/>
</dbReference>
<name>A0AAX3EHH4_PAEUR</name>
<feature type="domain" description="N-acetyltransferase" evidence="4">
    <location>
        <begin position="19"/>
        <end position="187"/>
    </location>
</feature>
<reference evidence="5" key="1">
    <citation type="submission" date="2022-07" db="EMBL/GenBank/DDBJ databases">
        <authorList>
            <person name="Wu T."/>
        </authorList>
    </citation>
    <scope>NUCLEOTIDE SEQUENCE</scope>
    <source>
        <strain evidence="5">SD-1</strain>
    </source>
</reference>
<dbReference type="InterPro" id="IPR016181">
    <property type="entry name" value="Acyl_CoA_acyltransferase"/>
</dbReference>
<keyword evidence="6" id="KW-1185">Reference proteome</keyword>
<dbReference type="PROSITE" id="PS51186">
    <property type="entry name" value="GNAT"/>
    <property type="match status" value="1"/>
</dbReference>
<organism evidence="5 6">
    <name type="scientific">Paenarthrobacter ureafaciens</name>
    <dbReference type="NCBI Taxonomy" id="37931"/>
    <lineage>
        <taxon>Bacteria</taxon>
        <taxon>Bacillati</taxon>
        <taxon>Actinomycetota</taxon>
        <taxon>Actinomycetes</taxon>
        <taxon>Micrococcales</taxon>
        <taxon>Micrococcaceae</taxon>
        <taxon>Paenarthrobacter</taxon>
    </lineage>
</organism>
<dbReference type="PANTHER" id="PTHR43792">
    <property type="entry name" value="GNAT FAMILY, PUTATIVE (AFU_ORTHOLOGUE AFUA_3G00765)-RELATED-RELATED"/>
    <property type="match status" value="1"/>
</dbReference>
<dbReference type="InterPro" id="IPR051531">
    <property type="entry name" value="N-acetyltransferase"/>
</dbReference>
<keyword evidence="1" id="KW-0808">Transferase</keyword>
<dbReference type="SUPFAM" id="SSF55729">
    <property type="entry name" value="Acyl-CoA N-acyltransferases (Nat)"/>
    <property type="match status" value="1"/>
</dbReference>
<proteinExistence type="inferred from homology"/>
<comment type="similarity">
    <text evidence="3">Belongs to the acetyltransferase family. RimJ subfamily.</text>
</comment>
<gene>
    <name evidence="5" type="ORF">NL394_19745</name>
</gene>
<dbReference type="RefSeq" id="WP_062098313.1">
    <property type="nucleotide sequence ID" value="NZ_CP043010.1"/>
</dbReference>
<dbReference type="PANTHER" id="PTHR43792:SF8">
    <property type="entry name" value="[RIBOSOMAL PROTEIN US5]-ALANINE N-ACETYLTRANSFERASE"/>
    <property type="match status" value="1"/>
</dbReference>
<evidence type="ECO:0000256" key="3">
    <source>
        <dbReference type="ARBA" id="ARBA00038502"/>
    </source>
</evidence>
<evidence type="ECO:0000259" key="4">
    <source>
        <dbReference type="PROSITE" id="PS51186"/>
    </source>
</evidence>
<accession>A0AAX3EHH4</accession>
<evidence type="ECO:0000313" key="6">
    <source>
        <dbReference type="Proteomes" id="UP001163293"/>
    </source>
</evidence>
<keyword evidence="2" id="KW-0012">Acyltransferase</keyword>
<dbReference type="GO" id="GO:0005737">
    <property type="term" value="C:cytoplasm"/>
    <property type="evidence" value="ECO:0007669"/>
    <property type="project" value="TreeGrafter"/>
</dbReference>
<dbReference type="Gene3D" id="3.40.630.30">
    <property type="match status" value="1"/>
</dbReference>
<dbReference type="GO" id="GO:0008999">
    <property type="term" value="F:protein-N-terminal-alanine acetyltransferase activity"/>
    <property type="evidence" value="ECO:0007669"/>
    <property type="project" value="TreeGrafter"/>
</dbReference>
<sequence length="187" mass="20190">MHLSRILDLNLQPAGAARLAIRPLALADAALLADAYTRNASHLAPWEPLREDLFFTVQGQRTSILGKLAQFESGTEVPWVILAGERVVGTVTLTGIVRGPFQNAHVGYWVDRTLTGQGVAGAALKAVLEMAGEGLGLHRVQAAVLGNNGPSRAVLKRAGFKEIGLARSYLKIAGRWQDHILYQRILP</sequence>
<evidence type="ECO:0000256" key="2">
    <source>
        <dbReference type="ARBA" id="ARBA00023315"/>
    </source>
</evidence>
<evidence type="ECO:0000256" key="1">
    <source>
        <dbReference type="ARBA" id="ARBA00022679"/>
    </source>
</evidence>
<dbReference type="InterPro" id="IPR000182">
    <property type="entry name" value="GNAT_dom"/>
</dbReference>